<accession>X6LIL0</accession>
<dbReference type="Proteomes" id="UP000023152">
    <property type="component" value="Unassembled WGS sequence"/>
</dbReference>
<organism evidence="2 3">
    <name type="scientific">Reticulomyxa filosa</name>
    <dbReference type="NCBI Taxonomy" id="46433"/>
    <lineage>
        <taxon>Eukaryota</taxon>
        <taxon>Sar</taxon>
        <taxon>Rhizaria</taxon>
        <taxon>Retaria</taxon>
        <taxon>Foraminifera</taxon>
        <taxon>Monothalamids</taxon>
        <taxon>Reticulomyxidae</taxon>
        <taxon>Reticulomyxa</taxon>
    </lineage>
</organism>
<proteinExistence type="predicted"/>
<dbReference type="EMBL" id="ASPP01039526">
    <property type="protein sequence ID" value="ETO00977.1"/>
    <property type="molecule type" value="Genomic_DNA"/>
</dbReference>
<dbReference type="AlphaFoldDB" id="X6LIL0"/>
<evidence type="ECO:0000313" key="3">
    <source>
        <dbReference type="Proteomes" id="UP000023152"/>
    </source>
</evidence>
<protein>
    <submittedName>
        <fullName evidence="2">Asparagine-rich antigen</fullName>
    </submittedName>
</protein>
<feature type="region of interest" description="Disordered" evidence="1">
    <location>
        <begin position="46"/>
        <end position="91"/>
    </location>
</feature>
<gene>
    <name evidence="2" type="ORF">RFI_36463</name>
</gene>
<name>X6LIL0_RETFI</name>
<evidence type="ECO:0000256" key="1">
    <source>
        <dbReference type="SAM" id="MobiDB-lite"/>
    </source>
</evidence>
<comment type="caution">
    <text evidence="2">The sequence shown here is derived from an EMBL/GenBank/DDBJ whole genome shotgun (WGS) entry which is preliminary data.</text>
</comment>
<evidence type="ECO:0000313" key="2">
    <source>
        <dbReference type="EMBL" id="ETO00977.1"/>
    </source>
</evidence>
<sequence length="122" mass="13558">KKKFLTRKNCHSKKSGNVQQADSAFIIAVTTPKEGIEKNEKMDKNMNKLTTSNNNNNINNKNNANNKSNGVSHSNLNNSSSYYSKDEHEWKGRGLDEIKSEACLFLMKPSKGSGHNNDNGNA</sequence>
<reference evidence="2 3" key="1">
    <citation type="journal article" date="2013" name="Curr. Biol.">
        <title>The Genome of the Foraminiferan Reticulomyxa filosa.</title>
        <authorList>
            <person name="Glockner G."/>
            <person name="Hulsmann N."/>
            <person name="Schleicher M."/>
            <person name="Noegel A.A."/>
            <person name="Eichinger L."/>
            <person name="Gallinger C."/>
            <person name="Pawlowski J."/>
            <person name="Sierra R."/>
            <person name="Euteneuer U."/>
            <person name="Pillet L."/>
            <person name="Moustafa A."/>
            <person name="Platzer M."/>
            <person name="Groth M."/>
            <person name="Szafranski K."/>
            <person name="Schliwa M."/>
        </authorList>
    </citation>
    <scope>NUCLEOTIDE SEQUENCE [LARGE SCALE GENOMIC DNA]</scope>
</reference>
<feature type="compositionally biased region" description="Low complexity" evidence="1">
    <location>
        <begin position="47"/>
        <end position="83"/>
    </location>
</feature>
<feature type="non-terminal residue" evidence="2">
    <location>
        <position position="1"/>
    </location>
</feature>
<keyword evidence="3" id="KW-1185">Reference proteome</keyword>